<dbReference type="GO" id="GO:0005886">
    <property type="term" value="C:plasma membrane"/>
    <property type="evidence" value="ECO:0007669"/>
    <property type="project" value="UniProtKB-SubCell"/>
</dbReference>
<evidence type="ECO:0000256" key="2">
    <source>
        <dbReference type="ARBA" id="ARBA00022475"/>
    </source>
</evidence>
<dbReference type="Proteomes" id="UP000251956">
    <property type="component" value="Unassembled WGS sequence"/>
</dbReference>
<reference evidence="10 11" key="2">
    <citation type="submission" date="2018-07" db="EMBL/GenBank/DDBJ databases">
        <title>Diversity of Mesorhizobium strains in Brazil.</title>
        <authorList>
            <person name="Helene L.C.F."/>
            <person name="Dall'Agnol R."/>
            <person name="Delamuta J.R.M."/>
            <person name="Hungria M."/>
        </authorList>
    </citation>
    <scope>NUCLEOTIDE SEQUENCE [LARGE SCALE GENOMIC DNA]</scope>
    <source>
        <strain evidence="10 11">CNPSo 3140</strain>
    </source>
</reference>
<dbReference type="GO" id="GO:0016763">
    <property type="term" value="F:pentosyltransferase activity"/>
    <property type="evidence" value="ECO:0007669"/>
    <property type="project" value="TreeGrafter"/>
</dbReference>
<feature type="transmembrane region" description="Helical" evidence="8">
    <location>
        <begin position="177"/>
        <end position="208"/>
    </location>
</feature>
<feature type="transmembrane region" description="Helical" evidence="8">
    <location>
        <begin position="335"/>
        <end position="352"/>
    </location>
</feature>
<proteinExistence type="predicted"/>
<feature type="transmembrane region" description="Helical" evidence="8">
    <location>
        <begin position="308"/>
        <end position="329"/>
    </location>
</feature>
<gene>
    <name evidence="10" type="ORF">DPM35_13045</name>
</gene>
<dbReference type="OrthoDB" id="7671407at2"/>
<keyword evidence="2" id="KW-1003">Cell membrane</keyword>
<evidence type="ECO:0000259" key="9">
    <source>
        <dbReference type="Pfam" id="PF13231"/>
    </source>
</evidence>
<evidence type="ECO:0000313" key="10">
    <source>
        <dbReference type="EMBL" id="RAZ77392.1"/>
    </source>
</evidence>
<protein>
    <submittedName>
        <fullName evidence="10">Glycosyltransferase family 39 protein</fullName>
    </submittedName>
</protein>
<sequence length="526" mass="58007">MSRTSESVHPWPAAAAAEGNAPSIWNGLVRHPWRLLALLCLTQIACWTVMPALVNVGPPNDVVEGFMWGREWVLLTYKHPQLPCWLLEISHLLTGSFRWPQYMLSQLLISTTFVLVYLLARDIMGSTRALAAVLLMPSIYFFGWPTPQFNHDYAQMPFWAGISWLLWRSARDGRPGWWLALGVVSGLGLYAKFSTALLLAFGGIWLLYDSRARSRLATPWPWLGLAVFLGIAAPLAVELFRLDFLPLTYAAHRNEWVLVHRARLYYIGVQLAGLSAVPVVLALSGLLRRRASPAQEPLQPNPAPERRAVIYLAWMGLGPALLVMIASLFTGTGESWGATMYNLVGALAIALLGHRLGAAELRRLTVLALLCVVAVSSAYAVTRWTGCNVRGRLQPVCWPAQSISRTAEAIWHEAVPAPLGIVGGEDGVARLAGLEAADQPSIFTALDRRLAPWITDQRLRDQGMLLVWPKGWQLTPQQSTWIDGLPVKTVSFDWSLRAPPLEINFAVIPPGRASFPGDPPGPPDPE</sequence>
<evidence type="ECO:0000256" key="4">
    <source>
        <dbReference type="ARBA" id="ARBA00022679"/>
    </source>
</evidence>
<dbReference type="PANTHER" id="PTHR33908:SF9">
    <property type="entry name" value="BLL5595 PROTEIN"/>
    <property type="match status" value="1"/>
</dbReference>
<feature type="transmembrane region" description="Helical" evidence="8">
    <location>
        <begin position="102"/>
        <end position="120"/>
    </location>
</feature>
<evidence type="ECO:0000256" key="3">
    <source>
        <dbReference type="ARBA" id="ARBA00022676"/>
    </source>
</evidence>
<comment type="subcellular location">
    <subcellularLocation>
        <location evidence="1">Cell membrane</location>
        <topology evidence="1">Multi-pass membrane protein</topology>
    </subcellularLocation>
</comment>
<feature type="transmembrane region" description="Helical" evidence="8">
    <location>
        <begin position="127"/>
        <end position="144"/>
    </location>
</feature>
<evidence type="ECO:0000256" key="8">
    <source>
        <dbReference type="SAM" id="Phobius"/>
    </source>
</evidence>
<keyword evidence="5 8" id="KW-0812">Transmembrane</keyword>
<organism evidence="10 11">
    <name type="scientific">Mesorhizobium atlanticum</name>
    <dbReference type="NCBI Taxonomy" id="2233532"/>
    <lineage>
        <taxon>Bacteria</taxon>
        <taxon>Pseudomonadati</taxon>
        <taxon>Pseudomonadota</taxon>
        <taxon>Alphaproteobacteria</taxon>
        <taxon>Hyphomicrobiales</taxon>
        <taxon>Phyllobacteriaceae</taxon>
        <taxon>Mesorhizobium</taxon>
    </lineage>
</organism>
<keyword evidence="6 8" id="KW-1133">Transmembrane helix</keyword>
<evidence type="ECO:0000256" key="6">
    <source>
        <dbReference type="ARBA" id="ARBA00022989"/>
    </source>
</evidence>
<keyword evidence="4 10" id="KW-0808">Transferase</keyword>
<feature type="transmembrane region" description="Helical" evidence="8">
    <location>
        <begin position="220"/>
        <end position="237"/>
    </location>
</feature>
<feature type="transmembrane region" description="Helical" evidence="8">
    <location>
        <begin position="35"/>
        <end position="54"/>
    </location>
</feature>
<keyword evidence="3" id="KW-0328">Glycosyltransferase</keyword>
<reference evidence="11" key="1">
    <citation type="submission" date="2018-06" db="EMBL/GenBank/DDBJ databases">
        <authorList>
            <person name="Helene L.C."/>
            <person name="Dall'Agnol R."/>
            <person name="Delamuta J.R."/>
            <person name="Hungria M."/>
        </authorList>
    </citation>
    <scope>NUCLEOTIDE SEQUENCE [LARGE SCALE GENOMIC DNA]</scope>
    <source>
        <strain evidence="11">CNPSo 3140</strain>
    </source>
</reference>
<comment type="caution">
    <text evidence="10">The sequence shown here is derived from an EMBL/GenBank/DDBJ whole genome shotgun (WGS) entry which is preliminary data.</text>
</comment>
<evidence type="ECO:0000256" key="1">
    <source>
        <dbReference type="ARBA" id="ARBA00004651"/>
    </source>
</evidence>
<keyword evidence="11" id="KW-1185">Reference proteome</keyword>
<evidence type="ECO:0000313" key="11">
    <source>
        <dbReference type="Proteomes" id="UP000251956"/>
    </source>
</evidence>
<evidence type="ECO:0000256" key="7">
    <source>
        <dbReference type="ARBA" id="ARBA00023136"/>
    </source>
</evidence>
<dbReference type="GO" id="GO:0009103">
    <property type="term" value="P:lipopolysaccharide biosynthetic process"/>
    <property type="evidence" value="ECO:0007669"/>
    <property type="project" value="UniProtKB-ARBA"/>
</dbReference>
<dbReference type="AlphaFoldDB" id="A0A330GTR2"/>
<feature type="domain" description="Glycosyltransferase RgtA/B/C/D-like" evidence="9">
    <location>
        <begin position="78"/>
        <end position="235"/>
    </location>
</feature>
<dbReference type="InterPro" id="IPR038731">
    <property type="entry name" value="RgtA/B/C-like"/>
</dbReference>
<dbReference type="Pfam" id="PF13231">
    <property type="entry name" value="PMT_2"/>
    <property type="match status" value="1"/>
</dbReference>
<keyword evidence="7 8" id="KW-0472">Membrane</keyword>
<evidence type="ECO:0000256" key="5">
    <source>
        <dbReference type="ARBA" id="ARBA00022692"/>
    </source>
</evidence>
<feature type="transmembrane region" description="Helical" evidence="8">
    <location>
        <begin position="264"/>
        <end position="287"/>
    </location>
</feature>
<dbReference type="PANTHER" id="PTHR33908">
    <property type="entry name" value="MANNOSYLTRANSFERASE YKCB-RELATED"/>
    <property type="match status" value="1"/>
</dbReference>
<name>A0A330GTR2_9HYPH</name>
<accession>A0A330GTR2</accession>
<dbReference type="EMBL" id="QMBQ01000003">
    <property type="protein sequence ID" value="RAZ77392.1"/>
    <property type="molecule type" value="Genomic_DNA"/>
</dbReference>
<dbReference type="InterPro" id="IPR050297">
    <property type="entry name" value="LipidA_mod_glycosyltrf_83"/>
</dbReference>
<feature type="transmembrane region" description="Helical" evidence="8">
    <location>
        <begin position="364"/>
        <end position="382"/>
    </location>
</feature>
<dbReference type="RefSeq" id="WP_112127646.1">
    <property type="nucleotide sequence ID" value="NZ_QMBQ01000003.1"/>
</dbReference>